<dbReference type="EMBL" id="BMMS01000026">
    <property type="protein sequence ID" value="GGO95619.1"/>
    <property type="molecule type" value="Genomic_DNA"/>
</dbReference>
<comment type="caution">
    <text evidence="2">The sequence shown here is derived from an EMBL/GenBank/DDBJ whole genome shotgun (WGS) entry which is preliminary data.</text>
</comment>
<feature type="compositionally biased region" description="Basic and acidic residues" evidence="1">
    <location>
        <begin position="99"/>
        <end position="109"/>
    </location>
</feature>
<evidence type="ECO:0000313" key="3">
    <source>
        <dbReference type="Proteomes" id="UP000641932"/>
    </source>
</evidence>
<keyword evidence="3" id="KW-1185">Reference proteome</keyword>
<gene>
    <name evidence="2" type="ORF">GCM10012280_53230</name>
</gene>
<dbReference type="Proteomes" id="UP000641932">
    <property type="component" value="Unassembled WGS sequence"/>
</dbReference>
<accession>A0A917ZVC9</accession>
<sequence>MGDGHPRASRQGASGTFTFTGGSGWRLSSGRTVGEGRRPAGVAWPTWDESGLDGTVGTAWADRTAGLGAGRPTRRAAVPRWSDQGRAELPGRVRGPVDPFRDPGRECPGRRILAGGLRVGNGDPSRPSEARYTP</sequence>
<reference evidence="2" key="2">
    <citation type="submission" date="2020-09" db="EMBL/GenBank/DDBJ databases">
        <authorList>
            <person name="Sun Q."/>
            <person name="Zhou Y."/>
        </authorList>
    </citation>
    <scope>NUCLEOTIDE SEQUENCE</scope>
    <source>
        <strain evidence="2">CGMCC 4.7201</strain>
    </source>
</reference>
<evidence type="ECO:0000256" key="1">
    <source>
        <dbReference type="SAM" id="MobiDB-lite"/>
    </source>
</evidence>
<organism evidence="2 3">
    <name type="scientific">Wenjunlia tyrosinilytica</name>
    <dbReference type="NCBI Taxonomy" id="1544741"/>
    <lineage>
        <taxon>Bacteria</taxon>
        <taxon>Bacillati</taxon>
        <taxon>Actinomycetota</taxon>
        <taxon>Actinomycetes</taxon>
        <taxon>Kitasatosporales</taxon>
        <taxon>Streptomycetaceae</taxon>
        <taxon>Wenjunlia</taxon>
    </lineage>
</organism>
<reference evidence="2" key="1">
    <citation type="journal article" date="2014" name="Int. J. Syst. Evol. Microbiol.">
        <title>Complete genome sequence of Corynebacterium casei LMG S-19264T (=DSM 44701T), isolated from a smear-ripened cheese.</title>
        <authorList>
            <consortium name="US DOE Joint Genome Institute (JGI-PGF)"/>
            <person name="Walter F."/>
            <person name="Albersmeier A."/>
            <person name="Kalinowski J."/>
            <person name="Ruckert C."/>
        </authorList>
    </citation>
    <scope>NUCLEOTIDE SEQUENCE</scope>
    <source>
        <strain evidence="2">CGMCC 4.7201</strain>
    </source>
</reference>
<evidence type="ECO:0000313" key="2">
    <source>
        <dbReference type="EMBL" id="GGO95619.1"/>
    </source>
</evidence>
<dbReference type="AlphaFoldDB" id="A0A917ZVC9"/>
<proteinExistence type="predicted"/>
<feature type="region of interest" description="Disordered" evidence="1">
    <location>
        <begin position="1"/>
        <end position="134"/>
    </location>
</feature>
<protein>
    <submittedName>
        <fullName evidence="2">Uncharacterized protein</fullName>
    </submittedName>
</protein>
<name>A0A917ZVC9_9ACTN</name>